<dbReference type="Proteomes" id="UP000886852">
    <property type="component" value="Unassembled WGS sequence"/>
</dbReference>
<dbReference type="AlphaFoldDB" id="A0A9D1MWC6"/>
<feature type="domain" description="HTH cro/C1-type" evidence="2">
    <location>
        <begin position="7"/>
        <end position="61"/>
    </location>
</feature>
<dbReference type="GO" id="GO:0005829">
    <property type="term" value="C:cytosol"/>
    <property type="evidence" value="ECO:0007669"/>
    <property type="project" value="TreeGrafter"/>
</dbReference>
<reference evidence="3" key="2">
    <citation type="journal article" date="2021" name="PeerJ">
        <title>Extensive microbial diversity within the chicken gut microbiome revealed by metagenomics and culture.</title>
        <authorList>
            <person name="Gilroy R."/>
            <person name="Ravi A."/>
            <person name="Getino M."/>
            <person name="Pursley I."/>
            <person name="Horton D.L."/>
            <person name="Alikhan N.F."/>
            <person name="Baker D."/>
            <person name="Gharbi K."/>
            <person name="Hall N."/>
            <person name="Watson M."/>
            <person name="Adriaenssens E.M."/>
            <person name="Foster-Nyarko E."/>
            <person name="Jarju S."/>
            <person name="Secka A."/>
            <person name="Antonio M."/>
            <person name="Oren A."/>
            <person name="Chaudhuri R.R."/>
            <person name="La Ragione R."/>
            <person name="Hildebrand F."/>
            <person name="Pallen M.J."/>
        </authorList>
    </citation>
    <scope>NUCLEOTIDE SEQUENCE</scope>
    <source>
        <strain evidence="3">ChiHjej12B11-7776</strain>
    </source>
</reference>
<dbReference type="Gene3D" id="1.10.260.40">
    <property type="entry name" value="lambda repressor-like DNA-binding domains"/>
    <property type="match status" value="1"/>
</dbReference>
<dbReference type="PROSITE" id="PS50943">
    <property type="entry name" value="HTH_CROC1"/>
    <property type="match status" value="1"/>
</dbReference>
<dbReference type="InterPro" id="IPR050807">
    <property type="entry name" value="TransReg_Diox_bact_type"/>
</dbReference>
<dbReference type="GO" id="GO:0003700">
    <property type="term" value="F:DNA-binding transcription factor activity"/>
    <property type="evidence" value="ECO:0007669"/>
    <property type="project" value="TreeGrafter"/>
</dbReference>
<keyword evidence="1" id="KW-0238">DNA-binding</keyword>
<dbReference type="Pfam" id="PF07883">
    <property type="entry name" value="Cupin_2"/>
    <property type="match status" value="1"/>
</dbReference>
<dbReference type="SUPFAM" id="SSF47413">
    <property type="entry name" value="lambda repressor-like DNA-binding domains"/>
    <property type="match status" value="1"/>
</dbReference>
<dbReference type="InterPro" id="IPR001387">
    <property type="entry name" value="Cro/C1-type_HTH"/>
</dbReference>
<reference evidence="3" key="1">
    <citation type="submission" date="2020-10" db="EMBL/GenBank/DDBJ databases">
        <authorList>
            <person name="Gilroy R."/>
        </authorList>
    </citation>
    <scope>NUCLEOTIDE SEQUENCE</scope>
    <source>
        <strain evidence="3">ChiHjej12B11-7776</strain>
    </source>
</reference>
<dbReference type="InterPro" id="IPR014710">
    <property type="entry name" value="RmlC-like_jellyroll"/>
</dbReference>
<evidence type="ECO:0000256" key="1">
    <source>
        <dbReference type="ARBA" id="ARBA00023125"/>
    </source>
</evidence>
<dbReference type="Gene3D" id="2.60.120.10">
    <property type="entry name" value="Jelly Rolls"/>
    <property type="match status" value="1"/>
</dbReference>
<evidence type="ECO:0000259" key="2">
    <source>
        <dbReference type="PROSITE" id="PS50943"/>
    </source>
</evidence>
<dbReference type="PANTHER" id="PTHR46797">
    <property type="entry name" value="HTH-TYPE TRANSCRIPTIONAL REGULATOR"/>
    <property type="match status" value="1"/>
</dbReference>
<comment type="caution">
    <text evidence="3">The sequence shown here is derived from an EMBL/GenBank/DDBJ whole genome shotgun (WGS) entry which is preliminary data.</text>
</comment>
<evidence type="ECO:0000313" key="4">
    <source>
        <dbReference type="Proteomes" id="UP000886852"/>
    </source>
</evidence>
<name>A0A9D1MWC6_9BACT</name>
<accession>A0A9D1MWC6</accession>
<sequence>MEIGKKIKQHRLQLDLTQEELAQRTELTKGYISQLENDLCSPSIATLEDILHVLGVSLQEFFSEPKHEQVVFTPQDFFLSKNGDGTNTWLIPNSQVKQMEPIILTLPQGGQCEERLPFEGEEVGYVLQGKAEIVTLREKFTANAGDAFSIEGKKQHFIRNAGKGECKILWVTTPSNF</sequence>
<protein>
    <submittedName>
        <fullName evidence="3">Helix-turn-helix domain-containing protein</fullName>
    </submittedName>
</protein>
<dbReference type="SMART" id="SM00530">
    <property type="entry name" value="HTH_XRE"/>
    <property type="match status" value="1"/>
</dbReference>
<evidence type="ECO:0000313" key="3">
    <source>
        <dbReference type="EMBL" id="HIU90585.1"/>
    </source>
</evidence>
<dbReference type="Pfam" id="PF01381">
    <property type="entry name" value="HTH_3"/>
    <property type="match status" value="1"/>
</dbReference>
<dbReference type="InterPro" id="IPR011051">
    <property type="entry name" value="RmlC_Cupin_sf"/>
</dbReference>
<dbReference type="PANTHER" id="PTHR46797:SF11">
    <property type="entry name" value="HTH-TYPE TRANSCRIPTIONAL REGULATOR PUUR"/>
    <property type="match status" value="1"/>
</dbReference>
<dbReference type="CDD" id="cd02209">
    <property type="entry name" value="cupin_XRE_C"/>
    <property type="match status" value="1"/>
</dbReference>
<organism evidence="3 4">
    <name type="scientific">Candidatus Fimimonas merdipullorum</name>
    <dbReference type="NCBI Taxonomy" id="2840822"/>
    <lineage>
        <taxon>Bacteria</taxon>
        <taxon>Pseudomonadati</taxon>
        <taxon>Myxococcota</taxon>
        <taxon>Myxococcia</taxon>
        <taxon>Myxococcales</taxon>
        <taxon>Cystobacterineae</taxon>
        <taxon>Myxococcaceae</taxon>
        <taxon>Myxococcaceae incertae sedis</taxon>
        <taxon>Candidatus Fimimonas</taxon>
    </lineage>
</organism>
<dbReference type="InterPro" id="IPR010982">
    <property type="entry name" value="Lambda_DNA-bd_dom_sf"/>
</dbReference>
<dbReference type="InterPro" id="IPR013096">
    <property type="entry name" value="Cupin_2"/>
</dbReference>
<gene>
    <name evidence="3" type="ORF">IAC72_01030</name>
</gene>
<dbReference type="SUPFAM" id="SSF51182">
    <property type="entry name" value="RmlC-like cupins"/>
    <property type="match status" value="1"/>
</dbReference>
<dbReference type="CDD" id="cd00093">
    <property type="entry name" value="HTH_XRE"/>
    <property type="match status" value="1"/>
</dbReference>
<dbReference type="GO" id="GO:0003677">
    <property type="term" value="F:DNA binding"/>
    <property type="evidence" value="ECO:0007669"/>
    <property type="project" value="UniProtKB-KW"/>
</dbReference>
<dbReference type="EMBL" id="DVOC01000018">
    <property type="protein sequence ID" value="HIU90585.1"/>
    <property type="molecule type" value="Genomic_DNA"/>
</dbReference>
<proteinExistence type="predicted"/>